<reference evidence="6" key="1">
    <citation type="submission" date="2017-10" db="EMBL/GenBank/DDBJ databases">
        <title>Phenotypic and genomic properties of facultatively anaerobic sulfur-reducing natronoarchaea from hypersaline soda lakes.</title>
        <authorList>
            <person name="Sorokin D.Y."/>
            <person name="Kublanov I.V."/>
            <person name="Roman P."/>
            <person name="Sinninghe Damste J.S."/>
            <person name="Golyshin P.N."/>
            <person name="Rojo D."/>
            <person name="Ciordia S."/>
            <person name="Mena Md.C."/>
            <person name="Ferrer M."/>
            <person name="Messina E."/>
            <person name="Smedile F."/>
            <person name="La Spada G."/>
            <person name="La Cono V."/>
            <person name="Yakimov M.M."/>
        </authorList>
    </citation>
    <scope>NUCLEOTIDE SEQUENCE [LARGE SCALE GENOMIC DNA]</scope>
    <source>
        <strain evidence="6">AArc1</strain>
    </source>
</reference>
<dbReference type="AlphaFoldDB" id="A0A346PM46"/>
<gene>
    <name evidence="3" type="ORF">AArc1_0581</name>
    <name evidence="4" type="ORF">AArcMg_0568</name>
</gene>
<evidence type="ECO:0000256" key="1">
    <source>
        <dbReference type="SAM" id="MobiDB-lite"/>
    </source>
</evidence>
<dbReference type="EMBL" id="CP027033">
    <property type="protein sequence ID" value="AXR80591.1"/>
    <property type="molecule type" value="Genomic_DNA"/>
</dbReference>
<dbReference type="Pfam" id="PF00582">
    <property type="entry name" value="Usp"/>
    <property type="match status" value="1"/>
</dbReference>
<dbReference type="CDD" id="cd00293">
    <property type="entry name" value="USP-like"/>
    <property type="match status" value="1"/>
</dbReference>
<sequence length="259" mass="28401">MLIPIEVLEGEGIPESIASAFESIPVVLLGYHELPDQTPPEQARTQFEERATAKLDELAAAFEDAGGTWTTRLVFTRDALQTFERIAVELECDGVVLLNPIRAIDRVLVPLRSGVNVSNIAELVSRAFGDGDAEVTLLHVTSEESDADAGRELLEEAAETLVENGVDPERLLESVVVDDAPLETIVEVADDHDFVVVGESKPSIQDRIFGDPSERIATRTVSPVLIVRQRFLEMDDDDREDRVETLEETADEFSGDSSS</sequence>
<dbReference type="EMBL" id="CP024047">
    <property type="protein sequence ID" value="AXR76925.1"/>
    <property type="molecule type" value="Genomic_DNA"/>
</dbReference>
<keyword evidence="5" id="KW-1185">Reference proteome</keyword>
<dbReference type="SUPFAM" id="SSF52402">
    <property type="entry name" value="Adenine nucleotide alpha hydrolases-like"/>
    <property type="match status" value="1"/>
</dbReference>
<evidence type="ECO:0000259" key="2">
    <source>
        <dbReference type="Pfam" id="PF00582"/>
    </source>
</evidence>
<evidence type="ECO:0000313" key="6">
    <source>
        <dbReference type="Proteomes" id="UP000258707"/>
    </source>
</evidence>
<feature type="domain" description="UspA" evidence="2">
    <location>
        <begin position="106"/>
        <end position="228"/>
    </location>
</feature>
<dbReference type="Proteomes" id="UP000258707">
    <property type="component" value="Chromosome"/>
</dbReference>
<reference evidence="5" key="2">
    <citation type="submission" date="2018-02" db="EMBL/GenBank/DDBJ databases">
        <title>Phenotypic and genomic properties of facultatively anaerobic sulfur-reducing natronoarchaea from hypersaline soda lakes.</title>
        <authorList>
            <person name="Sorokin D.Y."/>
            <person name="Kublanov I.V."/>
            <person name="Roman P."/>
            <person name="Sinninghe Damste J.S."/>
            <person name="Golyshin P.N."/>
            <person name="Rojo D."/>
            <person name="Ciordia S."/>
            <person name="Mena M.D.C."/>
            <person name="Ferrer M."/>
            <person name="Messina E."/>
            <person name="Smedile F."/>
            <person name="La Spada G."/>
            <person name="La Cono V."/>
            <person name="Yakimov M.M."/>
        </authorList>
    </citation>
    <scope>NUCLEOTIDE SEQUENCE [LARGE SCALE GENOMIC DNA]</scope>
    <source>
        <strain evidence="5">AArc-Mg</strain>
    </source>
</reference>
<proteinExistence type="predicted"/>
<feature type="compositionally biased region" description="Acidic residues" evidence="1">
    <location>
        <begin position="246"/>
        <end position="259"/>
    </location>
</feature>
<protein>
    <submittedName>
        <fullName evidence="3">Nucleotide-binding protein, UspA family</fullName>
    </submittedName>
    <submittedName>
        <fullName evidence="4">Universal stress protein</fullName>
    </submittedName>
</protein>
<dbReference type="Gene3D" id="3.40.50.12370">
    <property type="match status" value="1"/>
</dbReference>
<organism evidence="4 5">
    <name type="scientific">Natrarchaeobaculum sulfurireducens</name>
    <dbReference type="NCBI Taxonomy" id="2044521"/>
    <lineage>
        <taxon>Archaea</taxon>
        <taxon>Methanobacteriati</taxon>
        <taxon>Methanobacteriota</taxon>
        <taxon>Stenosarchaea group</taxon>
        <taxon>Halobacteria</taxon>
        <taxon>Halobacteriales</taxon>
        <taxon>Natrialbaceae</taxon>
        <taxon>Natrarchaeobaculum</taxon>
    </lineage>
</organism>
<accession>A0A346PM46</accession>
<evidence type="ECO:0000313" key="4">
    <source>
        <dbReference type="EMBL" id="AXR80591.1"/>
    </source>
</evidence>
<name>A0A346PM46_9EURY</name>
<dbReference type="KEGG" id="nan:AArc1_0581"/>
<evidence type="ECO:0000313" key="5">
    <source>
        <dbReference type="Proteomes" id="UP000258613"/>
    </source>
</evidence>
<feature type="region of interest" description="Disordered" evidence="1">
    <location>
        <begin position="237"/>
        <end position="259"/>
    </location>
</feature>
<dbReference type="Proteomes" id="UP000258613">
    <property type="component" value="Chromosome"/>
</dbReference>
<evidence type="ECO:0000313" key="3">
    <source>
        <dbReference type="EMBL" id="AXR76925.1"/>
    </source>
</evidence>
<accession>A0A346PBN0</accession>
<reference evidence="4" key="3">
    <citation type="journal article" date="2019" name="Int. J. Syst. Evol. Microbiol.">
        <title>Natronolimnobius sulfurireducens sp. nov. and Halalkaliarchaeum desulfuricum gen. nov., sp. nov., the first sulfur-respiring alkaliphilic haloarchaea from hypersaline alkaline lakes.</title>
        <authorList>
            <person name="Sorokin D.Y."/>
            <person name="Yakimov M."/>
            <person name="Messina E."/>
            <person name="Merkel A.Y."/>
            <person name="Bale N.J."/>
            <person name="Sinninghe Damste J.S."/>
        </authorList>
    </citation>
    <scope>NUCLEOTIDE SEQUENCE</scope>
    <source>
        <strain evidence="4">AArc-Mg</strain>
        <strain evidence="3">AArc1</strain>
    </source>
</reference>
<dbReference type="KEGG" id="nag:AArcMg_0568"/>
<dbReference type="InterPro" id="IPR006016">
    <property type="entry name" value="UspA"/>
</dbReference>